<feature type="signal peptide" evidence="1">
    <location>
        <begin position="1"/>
        <end position="19"/>
    </location>
</feature>
<proteinExistence type="predicted"/>
<organism evidence="2 3">
    <name type="scientific">Pedobacter puniceum</name>
    <dbReference type="NCBI Taxonomy" id="2666136"/>
    <lineage>
        <taxon>Bacteria</taxon>
        <taxon>Pseudomonadati</taxon>
        <taxon>Bacteroidota</taxon>
        <taxon>Sphingobacteriia</taxon>
        <taxon>Sphingobacteriales</taxon>
        <taxon>Sphingobacteriaceae</taxon>
        <taxon>Pedobacter</taxon>
    </lineage>
</organism>
<keyword evidence="1" id="KW-0732">Signal</keyword>
<evidence type="ECO:0000256" key="1">
    <source>
        <dbReference type="SAM" id="SignalP"/>
    </source>
</evidence>
<comment type="caution">
    <text evidence="2">The sequence shown here is derived from an EMBL/GenBank/DDBJ whole genome shotgun (WGS) entry which is preliminary data.</text>
</comment>
<sequence>MRKYILFFMLSAIAKITLAQVPNIYITEYFDGSSSQNAIEIINASGAAVDLSKIRIRSYYNGSTTSATASTTSIADDGTTSQIPAGGLFVYYFTGTNGFLTSEVATNLPNATASKRAGLSTGGALGFGGDDAVELEYNTTGTTWERVDLIGCIGEDPGTSWSKTVNGVFISTASRSLYRKLSVTTGVKVNPAIGTFDISLEWGLNYGAAPVAPYTSLGVLGETLPVELDKFEAKAGTDGNYLSWVTLSEQNNSYFEISSAKDGKSFNPIAKINGAINSSSLKRYDFTDKNASPGVTYYILKQVDLDGVSKIYGPIYVNNALNGAVSDIKIIPSQEQVKLHISALQKEEVSVKIFSIQGQNIFTKRVLLNNGYNETVLPLSLNKGIYLLTLEGSHTRYGGKFLMN</sequence>
<keyword evidence="3" id="KW-1185">Reference proteome</keyword>
<feature type="chain" id="PRO_5029532006" evidence="1">
    <location>
        <begin position="20"/>
        <end position="404"/>
    </location>
</feature>
<dbReference type="AlphaFoldDB" id="A0A7K0FK13"/>
<dbReference type="EMBL" id="WKJI01000001">
    <property type="protein sequence ID" value="MRX45765.1"/>
    <property type="molecule type" value="Genomic_DNA"/>
</dbReference>
<dbReference type="InterPro" id="IPR026444">
    <property type="entry name" value="Secre_tail"/>
</dbReference>
<dbReference type="Proteomes" id="UP000462931">
    <property type="component" value="Unassembled WGS sequence"/>
</dbReference>
<evidence type="ECO:0000313" key="2">
    <source>
        <dbReference type="EMBL" id="MRX45765.1"/>
    </source>
</evidence>
<gene>
    <name evidence="2" type="ORF">GJJ64_01015</name>
</gene>
<accession>A0A7K0FK13</accession>
<dbReference type="NCBIfam" id="TIGR04183">
    <property type="entry name" value="Por_Secre_tail"/>
    <property type="match status" value="1"/>
</dbReference>
<evidence type="ECO:0000313" key="3">
    <source>
        <dbReference type="Proteomes" id="UP000462931"/>
    </source>
</evidence>
<name>A0A7K0FK13_9SPHI</name>
<dbReference type="RefSeq" id="WP_154285927.1">
    <property type="nucleotide sequence ID" value="NZ_WKJI01000001.1"/>
</dbReference>
<reference evidence="2 3" key="1">
    <citation type="submission" date="2019-11" db="EMBL/GenBank/DDBJ databases">
        <authorList>
            <person name="Cheng Q."/>
            <person name="Yang Z."/>
        </authorList>
    </citation>
    <scope>NUCLEOTIDE SEQUENCE [LARGE SCALE GENOMIC DNA]</scope>
    <source>
        <strain evidence="2 3">HX-22-1</strain>
    </source>
</reference>
<protein>
    <submittedName>
        <fullName evidence="2">T9SS type A sorting domain-containing protein</fullName>
    </submittedName>
</protein>